<protein>
    <submittedName>
        <fullName evidence="1">Uncharacterized protein</fullName>
    </submittedName>
</protein>
<sequence>MKRRYWWILIIIVLVGSFLFATCKGTTGAFVTVVEVKENSIVVKNQDNELTTVRVPESTIQLIKIDTEYFVVYEWRFSKDKKYFSKLERIEPIE</sequence>
<evidence type="ECO:0000313" key="1">
    <source>
        <dbReference type="EMBL" id="NBI28161.1"/>
    </source>
</evidence>
<accession>A0A6N9PXD0</accession>
<name>A0A6N9PXD0_9BACL</name>
<comment type="caution">
    <text evidence="1">The sequence shown here is derived from an EMBL/GenBank/DDBJ whole genome shotgun (WGS) entry which is preliminary data.</text>
</comment>
<proteinExistence type="predicted"/>
<dbReference type="Proteomes" id="UP000448943">
    <property type="component" value="Unassembled WGS sequence"/>
</dbReference>
<gene>
    <name evidence="1" type="ORF">ERL59_04210</name>
</gene>
<reference evidence="1 2" key="1">
    <citation type="submission" date="2019-01" db="EMBL/GenBank/DDBJ databases">
        <title>Chengkuizengella sp. nov., isolated from deep-sea sediment of East Pacific Ocean.</title>
        <authorList>
            <person name="Yang J."/>
            <person name="Lai Q."/>
            <person name="Shao Z."/>
        </authorList>
    </citation>
    <scope>NUCLEOTIDE SEQUENCE [LARGE SCALE GENOMIC DNA]</scope>
    <source>
        <strain evidence="1 2">YPA3-1-1</strain>
    </source>
</reference>
<keyword evidence="2" id="KW-1185">Reference proteome</keyword>
<organism evidence="1 2">
    <name type="scientific">Chengkuizengella marina</name>
    <dbReference type="NCBI Taxonomy" id="2507566"/>
    <lineage>
        <taxon>Bacteria</taxon>
        <taxon>Bacillati</taxon>
        <taxon>Bacillota</taxon>
        <taxon>Bacilli</taxon>
        <taxon>Bacillales</taxon>
        <taxon>Paenibacillaceae</taxon>
        <taxon>Chengkuizengella</taxon>
    </lineage>
</organism>
<dbReference type="RefSeq" id="WP_160644877.1">
    <property type="nucleotide sequence ID" value="NZ_SIJB01000010.1"/>
</dbReference>
<dbReference type="EMBL" id="SIJB01000010">
    <property type="protein sequence ID" value="NBI28161.1"/>
    <property type="molecule type" value="Genomic_DNA"/>
</dbReference>
<evidence type="ECO:0000313" key="2">
    <source>
        <dbReference type="Proteomes" id="UP000448943"/>
    </source>
</evidence>
<dbReference type="AlphaFoldDB" id="A0A6N9PXD0"/>